<evidence type="ECO:0000313" key="1">
    <source>
        <dbReference type="EMBL" id="GHO52847.1"/>
    </source>
</evidence>
<dbReference type="Proteomes" id="UP000654345">
    <property type="component" value="Unassembled WGS sequence"/>
</dbReference>
<keyword evidence="2" id="KW-1185">Reference proteome</keyword>
<accession>A0ABQ3UJK2</accession>
<protein>
    <submittedName>
        <fullName evidence="1">Uncharacterized protein</fullName>
    </submittedName>
</protein>
<organism evidence="1 2">
    <name type="scientific">Ktedonobacter robiniae</name>
    <dbReference type="NCBI Taxonomy" id="2778365"/>
    <lineage>
        <taxon>Bacteria</taxon>
        <taxon>Bacillati</taxon>
        <taxon>Chloroflexota</taxon>
        <taxon>Ktedonobacteria</taxon>
        <taxon>Ktedonobacterales</taxon>
        <taxon>Ktedonobacteraceae</taxon>
        <taxon>Ktedonobacter</taxon>
    </lineage>
</organism>
<dbReference type="EMBL" id="BNJG01000001">
    <property type="protein sequence ID" value="GHO52847.1"/>
    <property type="molecule type" value="Genomic_DNA"/>
</dbReference>
<reference evidence="1 2" key="1">
    <citation type="journal article" date="2021" name="Int. J. Syst. Evol. Microbiol.">
        <title>Reticulibacter mediterranei gen. nov., sp. nov., within the new family Reticulibacteraceae fam. nov., and Ktedonospora formicarum gen. nov., sp. nov., Ktedonobacter robiniae sp. nov., Dictyobacter formicarum sp. nov. and Dictyobacter arantiisoli sp. nov., belonging to the class Ktedonobacteria.</title>
        <authorList>
            <person name="Yabe S."/>
            <person name="Zheng Y."/>
            <person name="Wang C.M."/>
            <person name="Sakai Y."/>
            <person name="Abe K."/>
            <person name="Yokota A."/>
            <person name="Donadio S."/>
            <person name="Cavaletti L."/>
            <person name="Monciardini P."/>
        </authorList>
    </citation>
    <scope>NUCLEOTIDE SEQUENCE [LARGE SCALE GENOMIC DNA]</scope>
    <source>
        <strain evidence="1 2">SOSP1-30</strain>
    </source>
</reference>
<sequence>MSQITNASPLALSNQRMSNIFLDAQLYLLYASLPVFDSLQADSASLKQSPYQIRAATKNVGRDM</sequence>
<proteinExistence type="predicted"/>
<evidence type="ECO:0000313" key="2">
    <source>
        <dbReference type="Proteomes" id="UP000654345"/>
    </source>
</evidence>
<comment type="caution">
    <text evidence="1">The sequence shown here is derived from an EMBL/GenBank/DDBJ whole genome shotgun (WGS) entry which is preliminary data.</text>
</comment>
<name>A0ABQ3UJK2_9CHLR</name>
<gene>
    <name evidence="1" type="ORF">KSB_13220</name>
</gene>